<accession>A0A9W6Y537</accession>
<reference evidence="2" key="1">
    <citation type="submission" date="2023-04" db="EMBL/GenBank/DDBJ databases">
        <title>Phytophthora fragariaefolia NBRC 109709.</title>
        <authorList>
            <person name="Ichikawa N."/>
            <person name="Sato H."/>
            <person name="Tonouchi N."/>
        </authorList>
    </citation>
    <scope>NUCLEOTIDE SEQUENCE</scope>
    <source>
        <strain evidence="2">NBRC 109709</strain>
    </source>
</reference>
<evidence type="ECO:0000313" key="3">
    <source>
        <dbReference type="Proteomes" id="UP001165121"/>
    </source>
</evidence>
<proteinExistence type="predicted"/>
<dbReference type="AlphaFoldDB" id="A0A9W6Y537"/>
<dbReference type="Proteomes" id="UP001165121">
    <property type="component" value="Unassembled WGS sequence"/>
</dbReference>
<organism evidence="2 3">
    <name type="scientific">Phytophthora fragariaefolia</name>
    <dbReference type="NCBI Taxonomy" id="1490495"/>
    <lineage>
        <taxon>Eukaryota</taxon>
        <taxon>Sar</taxon>
        <taxon>Stramenopiles</taxon>
        <taxon>Oomycota</taxon>
        <taxon>Peronosporomycetes</taxon>
        <taxon>Peronosporales</taxon>
        <taxon>Peronosporaceae</taxon>
        <taxon>Phytophthora</taxon>
    </lineage>
</organism>
<feature type="region of interest" description="Disordered" evidence="1">
    <location>
        <begin position="269"/>
        <end position="295"/>
    </location>
</feature>
<comment type="caution">
    <text evidence="2">The sequence shown here is derived from an EMBL/GenBank/DDBJ whole genome shotgun (WGS) entry which is preliminary data.</text>
</comment>
<feature type="compositionally biased region" description="Basic and acidic residues" evidence="1">
    <location>
        <begin position="286"/>
        <end position="295"/>
    </location>
</feature>
<keyword evidence="3" id="KW-1185">Reference proteome</keyword>
<protein>
    <submittedName>
        <fullName evidence="2">Unnamed protein product</fullName>
    </submittedName>
</protein>
<evidence type="ECO:0000256" key="1">
    <source>
        <dbReference type="SAM" id="MobiDB-lite"/>
    </source>
</evidence>
<sequence length="295" mass="33254">MASVFSTSVSHLRFGAPLLGFPEASSELEAASSRSGWCTIIVGCFVTRTPFHSHCGASAVTTISSEKAARYSDSSFSMPWSRVNLYHIDIKPPLIYRLIISSTALQLEHHCRPAELRDRRQLGPVLELAQDHDDDARDVGAVEAVDVERQILLLHQQLDDLRRCGGRHRHVVGRELLGVEVVERDVFIGAEARQVARGRLRNDRHHGLEPQAAQEAEVLERRVRPAVQPLLHGAEAEGRDERQRRRVHAALMDGTGFRVHLMRDHLDTDGTARYKGKSTRPLSILRQERERERVD</sequence>
<gene>
    <name evidence="2" type="ORF">Pfra01_002155300</name>
</gene>
<dbReference type="EMBL" id="BSXT01003102">
    <property type="protein sequence ID" value="GMF52561.1"/>
    <property type="molecule type" value="Genomic_DNA"/>
</dbReference>
<evidence type="ECO:0000313" key="2">
    <source>
        <dbReference type="EMBL" id="GMF52561.1"/>
    </source>
</evidence>
<name>A0A9W6Y537_9STRA</name>